<name>A0A0B1TRB1_OESDE</name>
<dbReference type="Pfam" id="PF00567">
    <property type="entry name" value="TUDOR"/>
    <property type="match status" value="1"/>
</dbReference>
<dbReference type="OrthoDB" id="5857373at2759"/>
<organism evidence="2 3">
    <name type="scientific">Oesophagostomum dentatum</name>
    <name type="common">Nodular worm</name>
    <dbReference type="NCBI Taxonomy" id="61180"/>
    <lineage>
        <taxon>Eukaryota</taxon>
        <taxon>Metazoa</taxon>
        <taxon>Ecdysozoa</taxon>
        <taxon>Nematoda</taxon>
        <taxon>Chromadorea</taxon>
        <taxon>Rhabditida</taxon>
        <taxon>Rhabditina</taxon>
        <taxon>Rhabditomorpha</taxon>
        <taxon>Strongyloidea</taxon>
        <taxon>Strongylidae</taxon>
        <taxon>Oesophagostomum</taxon>
    </lineage>
</organism>
<gene>
    <name evidence="2" type="ORF">OESDEN_01640</name>
</gene>
<dbReference type="SMART" id="SM00333">
    <property type="entry name" value="TUDOR"/>
    <property type="match status" value="1"/>
</dbReference>
<dbReference type="Gene3D" id="2.30.30.140">
    <property type="match status" value="1"/>
</dbReference>
<evidence type="ECO:0000313" key="2">
    <source>
        <dbReference type="EMBL" id="KHJ98372.1"/>
    </source>
</evidence>
<accession>A0A0B1TRB1</accession>
<dbReference type="PANTHER" id="PTHR22948">
    <property type="entry name" value="TUDOR DOMAIN CONTAINING PROTEIN"/>
    <property type="match status" value="1"/>
</dbReference>
<sequence>MLKRCRQAQINRIPLLRTAIVHLLRAESPSCIWVRLTNHITDKLVFSQPFDLTQRCLPGGDDLKRDEYCLAPIDDKTYARCRVLCIEGALVKVFFIDEGISAWLSKDCLATMPTELAYHPWQAIKVSLCGVTMRKSSYYGAKSSLMWSEEECISFRQLLSAFPLLKTRTVKSSIIHNDNRRPVQVWLLGFDA</sequence>
<proteinExistence type="predicted"/>
<dbReference type="InterPro" id="IPR050621">
    <property type="entry name" value="Tudor_domain_containing"/>
</dbReference>
<dbReference type="Gene3D" id="2.40.50.90">
    <property type="match status" value="1"/>
</dbReference>
<evidence type="ECO:0000259" key="1">
    <source>
        <dbReference type="SMART" id="SM00333"/>
    </source>
</evidence>
<feature type="domain" description="Tudor" evidence="1">
    <location>
        <begin position="61"/>
        <end position="117"/>
    </location>
</feature>
<dbReference type="InterPro" id="IPR002999">
    <property type="entry name" value="Tudor"/>
</dbReference>
<dbReference type="InterPro" id="IPR035437">
    <property type="entry name" value="SNase_OB-fold_sf"/>
</dbReference>
<dbReference type="EMBL" id="KN549320">
    <property type="protein sequence ID" value="KHJ98372.1"/>
    <property type="molecule type" value="Genomic_DNA"/>
</dbReference>
<dbReference type="GO" id="GO:0005737">
    <property type="term" value="C:cytoplasm"/>
    <property type="evidence" value="ECO:0007669"/>
    <property type="project" value="UniProtKB-ARBA"/>
</dbReference>
<reference evidence="2 3" key="1">
    <citation type="submission" date="2014-03" db="EMBL/GenBank/DDBJ databases">
        <title>Draft genome of the hookworm Oesophagostomum dentatum.</title>
        <authorList>
            <person name="Mitreva M."/>
        </authorList>
    </citation>
    <scope>NUCLEOTIDE SEQUENCE [LARGE SCALE GENOMIC DNA]</scope>
    <source>
        <strain evidence="2 3">OD-Hann</strain>
    </source>
</reference>
<evidence type="ECO:0000313" key="3">
    <source>
        <dbReference type="Proteomes" id="UP000053660"/>
    </source>
</evidence>
<dbReference type="PANTHER" id="PTHR22948:SF29">
    <property type="entry name" value="FI02030P-RELATED"/>
    <property type="match status" value="1"/>
</dbReference>
<dbReference type="AlphaFoldDB" id="A0A0B1TRB1"/>
<dbReference type="Proteomes" id="UP000053660">
    <property type="component" value="Unassembled WGS sequence"/>
</dbReference>
<keyword evidence="3" id="KW-1185">Reference proteome</keyword>
<protein>
    <submittedName>
        <fullName evidence="2">Tudor domain protein</fullName>
    </submittedName>
</protein>
<dbReference type="SUPFAM" id="SSF63748">
    <property type="entry name" value="Tudor/PWWP/MBT"/>
    <property type="match status" value="1"/>
</dbReference>